<feature type="active site" evidence="6">
    <location>
        <position position="140"/>
    </location>
</feature>
<feature type="chain" id="PRO_5044022886" description="Peptidase M20 dimerisation domain-containing protein" evidence="8">
    <location>
        <begin position="18"/>
        <end position="541"/>
    </location>
</feature>
<proteinExistence type="inferred from homology"/>
<evidence type="ECO:0000313" key="11">
    <source>
        <dbReference type="Proteomes" id="UP001378960"/>
    </source>
</evidence>
<dbReference type="GO" id="GO:0000328">
    <property type="term" value="C:fungal-type vacuole lumen"/>
    <property type="evidence" value="ECO:0007669"/>
    <property type="project" value="TreeGrafter"/>
</dbReference>
<keyword evidence="11" id="KW-1185">Reference proteome</keyword>
<feature type="binding site" evidence="7">
    <location>
        <position position="171"/>
    </location>
    <ligand>
        <name>Zn(2+)</name>
        <dbReference type="ChEBI" id="CHEBI:29105"/>
        <label>1</label>
    </ligand>
</feature>
<keyword evidence="2" id="KW-0645">Protease</keyword>
<keyword evidence="8" id="KW-0732">Signal</keyword>
<dbReference type="Pfam" id="PF07687">
    <property type="entry name" value="M20_dimer"/>
    <property type="match status" value="1"/>
</dbReference>
<reference evidence="10 11" key="1">
    <citation type="journal article" date="2023" name="Elife">
        <title>Identification of key yeast species and microbe-microbe interactions impacting larval growth of Drosophila in the wild.</title>
        <authorList>
            <person name="Mure A."/>
            <person name="Sugiura Y."/>
            <person name="Maeda R."/>
            <person name="Honda K."/>
            <person name="Sakurai N."/>
            <person name="Takahashi Y."/>
            <person name="Watada M."/>
            <person name="Katoh T."/>
            <person name="Gotoh A."/>
            <person name="Gotoh Y."/>
            <person name="Taniguchi I."/>
            <person name="Nakamura K."/>
            <person name="Hayashi T."/>
            <person name="Katayama T."/>
            <person name="Uemura T."/>
            <person name="Hattori Y."/>
        </authorList>
    </citation>
    <scope>NUCLEOTIDE SEQUENCE [LARGE SCALE GENOMIC DNA]</scope>
    <source>
        <strain evidence="10 11">PK-24</strain>
    </source>
</reference>
<feature type="binding site" evidence="7">
    <location>
        <position position="236"/>
    </location>
    <ligand>
        <name>Zn(2+)</name>
        <dbReference type="ChEBI" id="CHEBI:29105"/>
        <label>2</label>
    </ligand>
</feature>
<sequence length="541" mass="61235">MASTKFIILQLVGLLLAISIAVFQPTAVNISPLFSNESKCPVPEYVGTFDHNDTQFLLHDKSFRKFAAERLSRAIQIDTVVDEHMTDFSKFIDFHNYLRTEFPLVYQNAIVTKINNYGLVYEFKGTDSSLKPILMMAHQDTVPFGDLSEWEYHPLSGHFDDEIIYGRGSNDIKGLLVGLMGAMTEIYQKNPNHKLNRTVIFAFGYDEEISGDLGAKNIANYLFEKYGPDSIDHILDEGAPMCIGVNKNYYGFVVTAEKGYLDLAIEVNAPSGHSSNPTDKTSIGLLSEILSSYEKDKFKPIIPDENPMLNLFECVSEQSKLPFFYKLITKLSRANELAKNLLINKLANVSLFEYTIRTSQAIDVISGGTKYNALPYNATAVINHRIAVGDNEDTVLSKAVKHSKTVAIESNLGLLVNDKVLIEPTKNGVIKIRTLYYLPVAPITPIFDDIWNRLTGFMRNFYEREVFPGKFIDTPYIITPTTMQGNTDTRHYWKLSTHIYRSQPGITNLFEAHMHGTNEYVHIDSHLQVIAFYYNYILNIC</sequence>
<keyword evidence="3 7" id="KW-0479">Metal-binding</keyword>
<evidence type="ECO:0000313" key="10">
    <source>
        <dbReference type="EMBL" id="GMM43689.1"/>
    </source>
</evidence>
<feature type="signal peptide" evidence="8">
    <location>
        <begin position="1"/>
        <end position="17"/>
    </location>
</feature>
<dbReference type="InterPro" id="IPR011650">
    <property type="entry name" value="Peptidase_M20_dimer"/>
</dbReference>
<dbReference type="InterPro" id="IPR001261">
    <property type="entry name" value="ArgE/DapE_CS"/>
</dbReference>
<feature type="binding site" evidence="7">
    <location>
        <position position="208"/>
    </location>
    <ligand>
        <name>Zn(2+)</name>
        <dbReference type="ChEBI" id="CHEBI:29105"/>
        <label>1</label>
    </ligand>
</feature>
<evidence type="ECO:0000256" key="4">
    <source>
        <dbReference type="ARBA" id="ARBA00022801"/>
    </source>
</evidence>
<dbReference type="PIRSF" id="PIRSF037217">
    <property type="entry name" value="Carboxypeptidase_S"/>
    <property type="match status" value="1"/>
</dbReference>
<dbReference type="SUPFAM" id="SSF53187">
    <property type="entry name" value="Zn-dependent exopeptidases"/>
    <property type="match status" value="1"/>
</dbReference>
<keyword evidence="5 7" id="KW-0862">Zinc</keyword>
<feature type="binding site" evidence="7">
    <location>
        <position position="515"/>
    </location>
    <ligand>
        <name>Zn(2+)</name>
        <dbReference type="ChEBI" id="CHEBI:29105"/>
        <label>1</label>
    </ligand>
</feature>
<dbReference type="Pfam" id="PF01546">
    <property type="entry name" value="Peptidase_M20"/>
    <property type="match status" value="1"/>
</dbReference>
<dbReference type="GO" id="GO:0051603">
    <property type="term" value="P:proteolysis involved in protein catabolic process"/>
    <property type="evidence" value="ECO:0007669"/>
    <property type="project" value="TreeGrafter"/>
</dbReference>
<evidence type="ECO:0000256" key="2">
    <source>
        <dbReference type="ARBA" id="ARBA00022670"/>
    </source>
</evidence>
<evidence type="ECO:0000256" key="6">
    <source>
        <dbReference type="PIRSR" id="PIRSR037217-1"/>
    </source>
</evidence>
<dbReference type="AlphaFoldDB" id="A0AAV5QWR9"/>
<feature type="binding site" evidence="7">
    <location>
        <position position="138"/>
    </location>
    <ligand>
        <name>Zn(2+)</name>
        <dbReference type="ChEBI" id="CHEBI:29105"/>
        <label>2</label>
    </ligand>
</feature>
<dbReference type="InterPro" id="IPR047177">
    <property type="entry name" value="Pept_M20A"/>
</dbReference>
<protein>
    <recommendedName>
        <fullName evidence="9">Peptidase M20 dimerisation domain-containing protein</fullName>
    </recommendedName>
</protein>
<comment type="caution">
    <text evidence="10">The sequence shown here is derived from an EMBL/GenBank/DDBJ whole genome shotgun (WGS) entry which is preliminary data.</text>
</comment>
<dbReference type="InterPro" id="IPR002933">
    <property type="entry name" value="Peptidase_M20"/>
</dbReference>
<dbReference type="PANTHER" id="PTHR45962">
    <property type="entry name" value="N-FATTY-ACYL-AMINO ACID SYNTHASE/HYDROLASE PM20D1"/>
    <property type="match status" value="1"/>
</dbReference>
<evidence type="ECO:0000256" key="8">
    <source>
        <dbReference type="SAM" id="SignalP"/>
    </source>
</evidence>
<dbReference type="InterPro" id="IPR017141">
    <property type="entry name" value="Pept_M20_carboxypep"/>
</dbReference>
<dbReference type="EMBL" id="BTGB01000001">
    <property type="protein sequence ID" value="GMM43689.1"/>
    <property type="molecule type" value="Genomic_DNA"/>
</dbReference>
<feature type="domain" description="Peptidase M20 dimerisation" evidence="9">
    <location>
        <begin position="255"/>
        <end position="408"/>
    </location>
</feature>
<organism evidence="10 11">
    <name type="scientific">Pichia kluyveri</name>
    <name type="common">Yeast</name>
    <dbReference type="NCBI Taxonomy" id="36015"/>
    <lineage>
        <taxon>Eukaryota</taxon>
        <taxon>Fungi</taxon>
        <taxon>Dikarya</taxon>
        <taxon>Ascomycota</taxon>
        <taxon>Saccharomycotina</taxon>
        <taxon>Pichiomycetes</taxon>
        <taxon>Pichiales</taxon>
        <taxon>Pichiaceae</taxon>
        <taxon>Pichia</taxon>
    </lineage>
</organism>
<dbReference type="Proteomes" id="UP001378960">
    <property type="component" value="Unassembled WGS sequence"/>
</dbReference>
<dbReference type="GO" id="GO:0004181">
    <property type="term" value="F:metallocarboxypeptidase activity"/>
    <property type="evidence" value="ECO:0007669"/>
    <property type="project" value="InterPro"/>
</dbReference>
<feature type="binding site" evidence="7">
    <location>
        <position position="171"/>
    </location>
    <ligand>
        <name>Zn(2+)</name>
        <dbReference type="ChEBI" id="CHEBI:29105"/>
        <label>2</label>
    </ligand>
</feature>
<gene>
    <name evidence="10" type="ORF">DAPK24_002640</name>
</gene>
<dbReference type="PROSITE" id="PS00758">
    <property type="entry name" value="ARGE_DAPE_CPG2_1"/>
    <property type="match status" value="1"/>
</dbReference>
<evidence type="ECO:0000259" key="9">
    <source>
        <dbReference type="Pfam" id="PF07687"/>
    </source>
</evidence>
<dbReference type="Gene3D" id="1.10.150.900">
    <property type="match status" value="1"/>
</dbReference>
<evidence type="ECO:0000256" key="7">
    <source>
        <dbReference type="PIRSR" id="PIRSR037217-2"/>
    </source>
</evidence>
<evidence type="ECO:0000256" key="1">
    <source>
        <dbReference type="ARBA" id="ARBA00006247"/>
    </source>
</evidence>
<dbReference type="GO" id="GO:0046872">
    <property type="term" value="F:metal ion binding"/>
    <property type="evidence" value="ECO:0007669"/>
    <property type="project" value="UniProtKB-KW"/>
</dbReference>
<comment type="similarity">
    <text evidence="1">Belongs to the peptidase M20A family.</text>
</comment>
<dbReference type="PANTHER" id="PTHR45962:SF1">
    <property type="entry name" value="N-FATTY-ACYL-AMINO ACID SYNTHASE_HYDROLASE PM20D1"/>
    <property type="match status" value="1"/>
</dbReference>
<feature type="active site" description="Proton acceptor" evidence="6">
    <location>
        <position position="207"/>
    </location>
</feature>
<accession>A0AAV5QWR9</accession>
<keyword evidence="4" id="KW-0378">Hydrolase</keyword>
<evidence type="ECO:0000256" key="5">
    <source>
        <dbReference type="ARBA" id="ARBA00022833"/>
    </source>
</evidence>
<dbReference type="Gene3D" id="3.40.630.10">
    <property type="entry name" value="Zn peptidases"/>
    <property type="match status" value="1"/>
</dbReference>
<dbReference type="Gene3D" id="3.30.70.360">
    <property type="match status" value="1"/>
</dbReference>
<evidence type="ECO:0000256" key="3">
    <source>
        <dbReference type="ARBA" id="ARBA00022723"/>
    </source>
</evidence>
<name>A0AAV5QWR9_PICKL</name>